<evidence type="ECO:0000313" key="2">
    <source>
        <dbReference type="Proteomes" id="UP001139493"/>
    </source>
</evidence>
<dbReference type="Proteomes" id="UP001139493">
    <property type="component" value="Unassembled WGS sequence"/>
</dbReference>
<accession>A0A9X2GCF7</accession>
<keyword evidence="2" id="KW-1185">Reference proteome</keyword>
<protein>
    <submittedName>
        <fullName evidence="1">Protein Atu4866</fullName>
    </submittedName>
</protein>
<dbReference type="InterPro" id="IPR038646">
    <property type="entry name" value="Atu4866-like_sf"/>
</dbReference>
<dbReference type="GO" id="GO:0016810">
    <property type="term" value="F:hydrolase activity, acting on carbon-nitrogen (but not peptide) bonds"/>
    <property type="evidence" value="ECO:0007669"/>
    <property type="project" value="InterPro"/>
</dbReference>
<organism evidence="1 2">
    <name type="scientific">Promicromonospora thailandica</name>
    <dbReference type="NCBI Taxonomy" id="765201"/>
    <lineage>
        <taxon>Bacteria</taxon>
        <taxon>Bacillati</taxon>
        <taxon>Actinomycetota</taxon>
        <taxon>Actinomycetes</taxon>
        <taxon>Micrococcales</taxon>
        <taxon>Promicromonosporaceae</taxon>
        <taxon>Promicromonospora</taxon>
    </lineage>
</organism>
<dbReference type="AlphaFoldDB" id="A0A9X2GCF7"/>
<reference evidence="1" key="1">
    <citation type="submission" date="2022-06" db="EMBL/GenBank/DDBJ databases">
        <title>Genomic Encyclopedia of Archaeal and Bacterial Type Strains, Phase II (KMG-II): from individual species to whole genera.</title>
        <authorList>
            <person name="Goeker M."/>
        </authorList>
    </citation>
    <scope>NUCLEOTIDE SEQUENCE</scope>
    <source>
        <strain evidence="1">DSM 26652</strain>
    </source>
</reference>
<comment type="caution">
    <text evidence="1">The sequence shown here is derived from an EMBL/GenBank/DDBJ whole genome shotgun (WGS) entry which is preliminary data.</text>
</comment>
<dbReference type="RefSeq" id="WP_253837431.1">
    <property type="nucleotide sequence ID" value="NZ_JAMTCS010000010.1"/>
</dbReference>
<dbReference type="InterPro" id="IPR011059">
    <property type="entry name" value="Metal-dep_hydrolase_composite"/>
</dbReference>
<sequence>MPAPVPAPSRITVTGALVHRTPTRTTRADLVTEGPLIAAPPSDDGAGPGERLTIDGSGASVVPLLVESVFAAPSPPARDAFDLTPGRPATFAVVDGTVGPDRITRMLVVDPAGLRAVVVDGRVVVRDGAAVRDRGVDDPADPRLGAWRDARRDMTQYLTPDGRYSETRGGRRDAWTGSFWLDGDRITYLDDTGFWAFGQYHDGVLHHAGFVLSRG</sequence>
<name>A0A9X2GCF7_9MICO</name>
<gene>
    <name evidence="1" type="ORF">APR03_003336</name>
</gene>
<dbReference type="InterPro" id="IPR020955">
    <property type="entry name" value="Uncharacterised_Atu4866"/>
</dbReference>
<proteinExistence type="predicted"/>
<dbReference type="SUPFAM" id="SSF51338">
    <property type="entry name" value="Composite domain of metallo-dependent hydrolases"/>
    <property type="match status" value="1"/>
</dbReference>
<dbReference type="EMBL" id="JAMTCS010000010">
    <property type="protein sequence ID" value="MCP2265971.1"/>
    <property type="molecule type" value="Genomic_DNA"/>
</dbReference>
<dbReference type="Pfam" id="PF11512">
    <property type="entry name" value="Atu4866"/>
    <property type="match status" value="1"/>
</dbReference>
<dbReference type="Gene3D" id="2.40.128.290">
    <property type="entry name" value="Uncharacterised protein Atu4866, PF11512"/>
    <property type="match status" value="1"/>
</dbReference>
<evidence type="ECO:0000313" key="1">
    <source>
        <dbReference type="EMBL" id="MCP2265971.1"/>
    </source>
</evidence>